<dbReference type="STRING" id="1882483.A0A317XVS3"/>
<proteinExistence type="inferred from homology"/>
<dbReference type="OrthoDB" id="1888931at2759"/>
<evidence type="ECO:0000313" key="4">
    <source>
        <dbReference type="EMBL" id="PWZ02000.1"/>
    </source>
</evidence>
<evidence type="ECO:0000256" key="2">
    <source>
        <dbReference type="ARBA" id="ARBA00022857"/>
    </source>
</evidence>
<dbReference type="PANTHER" id="PTHR43008:SF6">
    <property type="entry name" value="NADP-DEPENDENT MANNITOL DEHYDROGENASE"/>
    <property type="match status" value="1"/>
</dbReference>
<keyword evidence="2" id="KW-0521">NADP</keyword>
<dbReference type="InterPro" id="IPR036291">
    <property type="entry name" value="NAD(P)-bd_dom_sf"/>
</dbReference>
<name>A0A317XVS3_9BASI</name>
<dbReference type="Pfam" id="PF13561">
    <property type="entry name" value="adh_short_C2"/>
    <property type="match status" value="1"/>
</dbReference>
<dbReference type="GO" id="GO:0050664">
    <property type="term" value="F:oxidoreductase activity, acting on NAD(P)H, oxygen as acceptor"/>
    <property type="evidence" value="ECO:0007669"/>
    <property type="project" value="TreeGrafter"/>
</dbReference>
<accession>A0A317XVS3</accession>
<keyword evidence="3" id="KW-0560">Oxidoreductase</keyword>
<evidence type="ECO:0000256" key="1">
    <source>
        <dbReference type="ARBA" id="ARBA00006484"/>
    </source>
</evidence>
<dbReference type="InterPro" id="IPR002347">
    <property type="entry name" value="SDR_fam"/>
</dbReference>
<dbReference type="InParanoid" id="A0A317XVS3"/>
<dbReference type="PROSITE" id="PS00061">
    <property type="entry name" value="ADH_SHORT"/>
    <property type="match status" value="1"/>
</dbReference>
<dbReference type="InterPro" id="IPR020904">
    <property type="entry name" value="Sc_DH/Rdtase_CS"/>
</dbReference>
<dbReference type="PRINTS" id="PR00081">
    <property type="entry name" value="GDHRDH"/>
</dbReference>
<dbReference type="Proteomes" id="UP000246740">
    <property type="component" value="Unassembled WGS sequence"/>
</dbReference>
<sequence length="261" mass="27928">MPFVIDLKGQTIIVTGGNRGIGLAMSRAVANAGGNVAIFYRSHPKAPEAAESIAKEFGVKCRAYQCDVGDADLVKKTAKQAQDELGQVTGLLANAGVSVVKPAVELTADDFRYVYDTNVLGVFNSAKAVAQLWIESGYKKGSIVITSSMSSEIYNQKGPNDPLTQVFYNSSKGAVTNLGKCLAAEWATHGIRVNILEPGFCNTEQTSGMDASIRDYQASSIPLRRFSEPHEQADPAILLLSDKASYITGSVLRPDGGFTIW</sequence>
<keyword evidence="5" id="KW-1185">Reference proteome</keyword>
<reference evidence="4 5" key="1">
    <citation type="journal article" date="2018" name="Mol. Biol. Evol.">
        <title>Broad Genomic Sampling Reveals a Smut Pathogenic Ancestry of the Fungal Clade Ustilaginomycotina.</title>
        <authorList>
            <person name="Kijpornyongpan T."/>
            <person name="Mondo S.J."/>
            <person name="Barry K."/>
            <person name="Sandor L."/>
            <person name="Lee J."/>
            <person name="Lipzen A."/>
            <person name="Pangilinan J."/>
            <person name="LaButti K."/>
            <person name="Hainaut M."/>
            <person name="Henrissat B."/>
            <person name="Grigoriev I.V."/>
            <person name="Spatafora J.W."/>
            <person name="Aime M.C."/>
        </authorList>
    </citation>
    <scope>NUCLEOTIDE SEQUENCE [LARGE SCALE GENOMIC DNA]</scope>
    <source>
        <strain evidence="4 5">MCA 3645</strain>
    </source>
</reference>
<dbReference type="PANTHER" id="PTHR43008">
    <property type="entry name" value="BENZIL REDUCTASE"/>
    <property type="match status" value="1"/>
</dbReference>
<dbReference type="FunFam" id="3.40.50.720:FF:000421">
    <property type="entry name" value="Probable NADP-dependent mannitol dehydrogenase"/>
    <property type="match status" value="1"/>
</dbReference>
<evidence type="ECO:0000256" key="3">
    <source>
        <dbReference type="ARBA" id="ARBA00023002"/>
    </source>
</evidence>
<dbReference type="SUPFAM" id="SSF51735">
    <property type="entry name" value="NAD(P)-binding Rossmann-fold domains"/>
    <property type="match status" value="1"/>
</dbReference>
<dbReference type="AlphaFoldDB" id="A0A317XVS3"/>
<dbReference type="Gene3D" id="3.40.50.720">
    <property type="entry name" value="NAD(P)-binding Rossmann-like Domain"/>
    <property type="match status" value="1"/>
</dbReference>
<evidence type="ECO:0000313" key="5">
    <source>
        <dbReference type="Proteomes" id="UP000246740"/>
    </source>
</evidence>
<dbReference type="EMBL" id="KZ819189">
    <property type="protein sequence ID" value="PWZ02000.1"/>
    <property type="molecule type" value="Genomic_DNA"/>
</dbReference>
<protein>
    <submittedName>
        <fullName evidence="4">Putative NADP-dependent mannitol dehydrogenase</fullName>
    </submittedName>
</protein>
<dbReference type="GO" id="GO:0016616">
    <property type="term" value="F:oxidoreductase activity, acting on the CH-OH group of donors, NAD or NADP as acceptor"/>
    <property type="evidence" value="ECO:0007669"/>
    <property type="project" value="UniProtKB-ARBA"/>
</dbReference>
<comment type="similarity">
    <text evidence="1">Belongs to the short-chain dehydrogenases/reductases (SDR) family.</text>
</comment>
<organism evidence="4 5">
    <name type="scientific">Testicularia cyperi</name>
    <dbReference type="NCBI Taxonomy" id="1882483"/>
    <lineage>
        <taxon>Eukaryota</taxon>
        <taxon>Fungi</taxon>
        <taxon>Dikarya</taxon>
        <taxon>Basidiomycota</taxon>
        <taxon>Ustilaginomycotina</taxon>
        <taxon>Ustilaginomycetes</taxon>
        <taxon>Ustilaginales</taxon>
        <taxon>Anthracoideaceae</taxon>
        <taxon>Testicularia</taxon>
    </lineage>
</organism>
<gene>
    <name evidence="4" type="ORF">BCV70DRAFT_225321</name>
</gene>